<evidence type="ECO:0000256" key="3">
    <source>
        <dbReference type="ARBA" id="ARBA00022723"/>
    </source>
</evidence>
<dbReference type="InterPro" id="IPR007312">
    <property type="entry name" value="Phosphoesterase"/>
</dbReference>
<dbReference type="EC" id="3.1.4.3" evidence="8"/>
<dbReference type="GO" id="GO:0034480">
    <property type="term" value="F:phosphatidylcholine phospholipase C activity"/>
    <property type="evidence" value="ECO:0007669"/>
    <property type="project" value="UniProtKB-EC"/>
</dbReference>
<feature type="non-terminal residue" evidence="8">
    <location>
        <position position="733"/>
    </location>
</feature>
<keyword evidence="4 8" id="KW-0378">Hydrolase</keyword>
<proteinExistence type="inferred from homology"/>
<evidence type="ECO:0000256" key="4">
    <source>
        <dbReference type="ARBA" id="ARBA00022801"/>
    </source>
</evidence>
<dbReference type="CDD" id="cd07363">
    <property type="entry name" value="45_DOPA_Dioxygenase"/>
    <property type="match status" value="1"/>
</dbReference>
<dbReference type="PANTHER" id="PTHR30096:SF0">
    <property type="entry name" value="4,5-DOPA DIOXYGENASE EXTRADIOL-LIKE PROTEIN"/>
    <property type="match status" value="1"/>
</dbReference>
<sequence>MRAPVVALSHGGGPMPLMGDPLHAGMTWSMRERVPQILRLQSERAPSAVIVVTAHWQEREPAVSSGRKHGLLYDYVGFPPETYQLQYEAPGAPELAKRIHGALGQAGFKPTLDARRGWDHGVFVPFKLINPAADVPIVQMSVLASQDPEEHFRMGRALAAFREENVAIVGSGFASLHHLPNMFRLMGGERGALVGRVAAFNRALKEAVVGQSGAGREAALREWRGFPHAYEMHPRGAAEHFSPLLVCVGAAGEEQARSFTDEFCGTVVAALALAGAAAARKTTTEDLKQIEHVILFMQENRAFDHYFGTMAGVRGFKDPNAQESHPGQDVFHQSVNASVKPKPPSGVDTLRPWQLTKDAKYKERAQCMVGGDNGWQANHAAWNDGKIDSWVLANTPYSIGYYGREDVAVQFALAEEFLVGDAYYESLIGASDTNRAIWFSGTINTPGSNVEGENADVGGPVVDDHRAPGCEKDVYGKPMSCLPLKWKTVPEYLQEKNITWQVYQDMDNMFHDTLEQWEQYELALITQSALAKRGIYRPGIEKFFADAANGTLPAVSYLIMPSALSEHPPNTPRDGGWIQRKVAEAVMRSPKYNSTVLIISYDETGGWADHVMAPHASKDTAGEWMKDPFNATAGMQPIGPGFRVPFYIVSPWTRKGGVYTEVTAHESQILFLEKWAAAHGKGFHTKEMNTWRRAQMGDLLSAFDFEHADYSVPTLPRFVVYWQGQEPKDRRFK</sequence>
<feature type="domain" description="Extradiol ring-cleavage dioxygenase class III enzyme subunit B" evidence="7">
    <location>
        <begin position="34"/>
        <end position="257"/>
    </location>
</feature>
<dbReference type="Proteomes" id="UP001219933">
    <property type="component" value="Chromosome 3"/>
</dbReference>
<dbReference type="GO" id="GO:0008270">
    <property type="term" value="F:zinc ion binding"/>
    <property type="evidence" value="ECO:0007669"/>
    <property type="project" value="InterPro"/>
</dbReference>
<evidence type="ECO:0000259" key="7">
    <source>
        <dbReference type="Pfam" id="PF02900"/>
    </source>
</evidence>
<name>A0AAF0EUW5_9BASI</name>
<dbReference type="CDD" id="cd16014">
    <property type="entry name" value="PLC"/>
    <property type="match status" value="1"/>
</dbReference>
<comment type="cofactor">
    <cofactor evidence="1">
        <name>Zn(2+)</name>
        <dbReference type="ChEBI" id="CHEBI:29105"/>
    </cofactor>
</comment>
<dbReference type="PANTHER" id="PTHR30096">
    <property type="entry name" value="4,5-DOPA DIOXYGENASE EXTRADIOL-LIKE PROTEIN"/>
    <property type="match status" value="1"/>
</dbReference>
<accession>A0AAF0EUW5</accession>
<keyword evidence="6" id="KW-0560">Oxidoreductase</keyword>
<dbReference type="GO" id="GO:0016702">
    <property type="term" value="F:oxidoreductase activity, acting on single donors with incorporation of molecular oxygen, incorporation of two atoms of oxygen"/>
    <property type="evidence" value="ECO:0007669"/>
    <property type="project" value="UniProtKB-ARBA"/>
</dbReference>
<dbReference type="InterPro" id="IPR017850">
    <property type="entry name" value="Alkaline_phosphatase_core_sf"/>
</dbReference>
<evidence type="ECO:0000256" key="5">
    <source>
        <dbReference type="ARBA" id="ARBA00022833"/>
    </source>
</evidence>
<dbReference type="InterPro" id="IPR004183">
    <property type="entry name" value="Xdiol_dOase_suB"/>
</dbReference>
<reference evidence="8" key="1">
    <citation type="submission" date="2023-03" db="EMBL/GenBank/DDBJ databases">
        <title>Mating type loci evolution in Malassezia.</title>
        <authorList>
            <person name="Coelho M.A."/>
        </authorList>
    </citation>
    <scope>NUCLEOTIDE SEQUENCE</scope>
    <source>
        <strain evidence="8">CBS 11721</strain>
    </source>
</reference>
<dbReference type="GO" id="GO:0008198">
    <property type="term" value="F:ferrous iron binding"/>
    <property type="evidence" value="ECO:0007669"/>
    <property type="project" value="InterPro"/>
</dbReference>
<evidence type="ECO:0000256" key="2">
    <source>
        <dbReference type="ARBA" id="ARBA00007581"/>
    </source>
</evidence>
<evidence type="ECO:0000256" key="1">
    <source>
        <dbReference type="ARBA" id="ARBA00001947"/>
    </source>
</evidence>
<protein>
    <submittedName>
        <fullName evidence="8">Phospholipase C</fullName>
        <ecNumber evidence="8">3.1.4.3</ecNumber>
    </submittedName>
</protein>
<dbReference type="InterPro" id="IPR014436">
    <property type="entry name" value="Extradiol_dOase_DODA"/>
</dbReference>
<keyword evidence="5" id="KW-0862">Zinc</keyword>
<evidence type="ECO:0000313" key="8">
    <source>
        <dbReference type="EMBL" id="WFD35072.1"/>
    </source>
</evidence>
<dbReference type="EMBL" id="CP119879">
    <property type="protein sequence ID" value="WFD35072.1"/>
    <property type="molecule type" value="Genomic_DNA"/>
</dbReference>
<organism evidence="8 9">
    <name type="scientific">Malassezia cuniculi</name>
    <dbReference type="NCBI Taxonomy" id="948313"/>
    <lineage>
        <taxon>Eukaryota</taxon>
        <taxon>Fungi</taxon>
        <taxon>Dikarya</taxon>
        <taxon>Basidiomycota</taxon>
        <taxon>Ustilaginomycotina</taxon>
        <taxon>Malasseziomycetes</taxon>
        <taxon>Malasseziales</taxon>
        <taxon>Malasseziaceae</taxon>
        <taxon>Malassezia</taxon>
    </lineage>
</organism>
<gene>
    <name evidence="8" type="ORF">MCUN1_001921</name>
</gene>
<dbReference type="Gene3D" id="3.40.830.10">
    <property type="entry name" value="LigB-like"/>
    <property type="match status" value="1"/>
</dbReference>
<evidence type="ECO:0000313" key="9">
    <source>
        <dbReference type="Proteomes" id="UP001219933"/>
    </source>
</evidence>
<comment type="similarity">
    <text evidence="2">Belongs to the DODA-type extradiol aromatic ring-opening dioxygenase family.</text>
</comment>
<keyword evidence="9" id="KW-1185">Reference proteome</keyword>
<dbReference type="Pfam" id="PF04185">
    <property type="entry name" value="Phosphoesterase"/>
    <property type="match status" value="1"/>
</dbReference>
<evidence type="ECO:0000256" key="6">
    <source>
        <dbReference type="ARBA" id="ARBA00023002"/>
    </source>
</evidence>
<dbReference type="AlphaFoldDB" id="A0AAF0EUW5"/>
<dbReference type="SUPFAM" id="SSF53213">
    <property type="entry name" value="LigB-like"/>
    <property type="match status" value="1"/>
</dbReference>
<dbReference type="Gene3D" id="3.40.720.10">
    <property type="entry name" value="Alkaline Phosphatase, subunit A"/>
    <property type="match status" value="1"/>
</dbReference>
<keyword evidence="3" id="KW-0479">Metal-binding</keyword>
<dbReference type="Pfam" id="PF02900">
    <property type="entry name" value="LigB"/>
    <property type="match status" value="1"/>
</dbReference>